<dbReference type="EMBL" id="JBICBT010000756">
    <property type="protein sequence ID" value="KAL3102466.1"/>
    <property type="molecule type" value="Genomic_DNA"/>
</dbReference>
<comment type="caution">
    <text evidence="1">The sequence shown here is derived from an EMBL/GenBank/DDBJ whole genome shotgun (WGS) entry which is preliminary data.</text>
</comment>
<accession>A0ABD2KHS5</accession>
<sequence>MHYNLRTALINIKFVICQSAGTSRKIASFWALKLAFPHPISPLVLSSTNCRFERDCMASAQDRLLALSKISMTMDRIN</sequence>
<proteinExistence type="predicted"/>
<dbReference type="AlphaFoldDB" id="A0ABD2KHS5"/>
<evidence type="ECO:0000313" key="2">
    <source>
        <dbReference type="Proteomes" id="UP001620626"/>
    </source>
</evidence>
<name>A0ABD2KHS5_9BILA</name>
<evidence type="ECO:0000313" key="1">
    <source>
        <dbReference type="EMBL" id="KAL3102466.1"/>
    </source>
</evidence>
<keyword evidence="2" id="KW-1185">Reference proteome</keyword>
<protein>
    <submittedName>
        <fullName evidence="1">Uncharacterized protein</fullName>
    </submittedName>
</protein>
<dbReference type="Proteomes" id="UP001620626">
    <property type="component" value="Unassembled WGS sequence"/>
</dbReference>
<reference evidence="1 2" key="1">
    <citation type="submission" date="2024-10" db="EMBL/GenBank/DDBJ databases">
        <authorList>
            <person name="Kim D."/>
        </authorList>
    </citation>
    <scope>NUCLEOTIDE SEQUENCE [LARGE SCALE GENOMIC DNA]</scope>
    <source>
        <strain evidence="1">BH-2024</strain>
    </source>
</reference>
<organism evidence="1 2">
    <name type="scientific">Heterodera trifolii</name>
    <dbReference type="NCBI Taxonomy" id="157864"/>
    <lineage>
        <taxon>Eukaryota</taxon>
        <taxon>Metazoa</taxon>
        <taxon>Ecdysozoa</taxon>
        <taxon>Nematoda</taxon>
        <taxon>Chromadorea</taxon>
        <taxon>Rhabditida</taxon>
        <taxon>Tylenchina</taxon>
        <taxon>Tylenchomorpha</taxon>
        <taxon>Tylenchoidea</taxon>
        <taxon>Heteroderidae</taxon>
        <taxon>Heteroderinae</taxon>
        <taxon>Heterodera</taxon>
    </lineage>
</organism>
<gene>
    <name evidence="1" type="ORF">niasHT_025648</name>
</gene>